<dbReference type="Gene3D" id="2.40.50.100">
    <property type="match status" value="1"/>
</dbReference>
<evidence type="ECO:0000259" key="4">
    <source>
        <dbReference type="Pfam" id="PF25917"/>
    </source>
</evidence>
<name>A0AAE2SCT0_9BACT</name>
<dbReference type="SUPFAM" id="SSF111369">
    <property type="entry name" value="HlyD-like secretion proteins"/>
    <property type="match status" value="1"/>
</dbReference>
<dbReference type="InterPro" id="IPR006143">
    <property type="entry name" value="RND_pump_MFP"/>
</dbReference>
<proteinExistence type="inferred from homology"/>
<evidence type="ECO:0000313" key="6">
    <source>
        <dbReference type="Proteomes" id="UP000634206"/>
    </source>
</evidence>
<keyword evidence="3" id="KW-1133">Transmembrane helix</keyword>
<dbReference type="Proteomes" id="UP000634206">
    <property type="component" value="Unassembled WGS sequence"/>
</dbReference>
<comment type="similarity">
    <text evidence="1">Belongs to the membrane fusion protein (MFP) (TC 8.A.1) family.</text>
</comment>
<dbReference type="AlphaFoldDB" id="A0AAE2SCT0"/>
<evidence type="ECO:0000256" key="1">
    <source>
        <dbReference type="ARBA" id="ARBA00009477"/>
    </source>
</evidence>
<reference evidence="5" key="1">
    <citation type="submission" date="2021-01" db="EMBL/GenBank/DDBJ databases">
        <title>Modified the classification status of verrucomicrobia.</title>
        <authorList>
            <person name="Feng X."/>
        </authorList>
    </citation>
    <scope>NUCLEOTIDE SEQUENCE</scope>
    <source>
        <strain evidence="5">5K15</strain>
    </source>
</reference>
<keyword evidence="6" id="KW-1185">Reference proteome</keyword>
<comment type="caution">
    <text evidence="5">The sequence shown here is derived from an EMBL/GenBank/DDBJ whole genome shotgun (WGS) entry which is preliminary data.</text>
</comment>
<organism evidence="5 6">
    <name type="scientific">Oceaniferula flava</name>
    <dbReference type="NCBI Taxonomy" id="2800421"/>
    <lineage>
        <taxon>Bacteria</taxon>
        <taxon>Pseudomonadati</taxon>
        <taxon>Verrucomicrobiota</taxon>
        <taxon>Verrucomicrobiia</taxon>
        <taxon>Verrucomicrobiales</taxon>
        <taxon>Verrucomicrobiaceae</taxon>
        <taxon>Oceaniferula</taxon>
    </lineage>
</organism>
<evidence type="ECO:0000313" key="5">
    <source>
        <dbReference type="EMBL" id="MBK1853911.1"/>
    </source>
</evidence>
<dbReference type="PANTHER" id="PTHR30469:SF12">
    <property type="entry name" value="MULTIDRUG RESISTANCE PROTEIN MDTA"/>
    <property type="match status" value="1"/>
</dbReference>
<feature type="coiled-coil region" evidence="2">
    <location>
        <begin position="117"/>
        <end position="185"/>
    </location>
</feature>
<dbReference type="RefSeq" id="WP_309488514.1">
    <property type="nucleotide sequence ID" value="NZ_JAENIG010000001.1"/>
</dbReference>
<keyword evidence="3" id="KW-0812">Transmembrane</keyword>
<accession>A0AAE2SCT0</accession>
<protein>
    <submittedName>
        <fullName evidence="5">Efflux RND transporter periplasmic adaptor subunit</fullName>
    </submittedName>
</protein>
<feature type="domain" description="Multidrug resistance protein MdtA-like barrel-sandwich hybrid" evidence="4">
    <location>
        <begin position="70"/>
        <end position="213"/>
    </location>
</feature>
<evidence type="ECO:0000256" key="3">
    <source>
        <dbReference type="SAM" id="Phobius"/>
    </source>
</evidence>
<feature type="transmembrane region" description="Helical" evidence="3">
    <location>
        <begin position="7"/>
        <end position="25"/>
    </location>
</feature>
<gene>
    <name evidence="5" type="ORF">JIN83_02985</name>
</gene>
<dbReference type="Gene3D" id="1.10.287.470">
    <property type="entry name" value="Helix hairpin bin"/>
    <property type="match status" value="1"/>
</dbReference>
<dbReference type="PANTHER" id="PTHR30469">
    <property type="entry name" value="MULTIDRUG RESISTANCE PROTEIN MDTA"/>
    <property type="match status" value="1"/>
</dbReference>
<sequence>MQNVLKIAVPLLIIGGAFMLGKLLISTKEEPKSRPPVAVVPQVDVTSVALADHRPPVQSFGTVQSYFETSLTAQVSGQIIEVAPKFRVGERVKKGQLLVRLDDTDYQSALATQQANLELQKRTLAEEEILAKQASEDWLASGRKLAKASSFVLRKPQLATAKANIASAEAAIQKALADIDRTQLRAPYDAMVTERNASLGNLATSQSSLGTLVATERAEVRLPLTAEQAVRVDVPSDEDLVLTTPTQPGASWKATLTRTEPTVDPQNQVTYVIAEIENPYAEDKAPLPVGTFVNASIPARVIAQTYQVPEAAVVNDAFVWILDAENKLVKAAAERVYSYESSAYVKIDSQDLESPLQIVTRPLSNFSAGMTVKAAGEAK</sequence>
<keyword evidence="2" id="KW-0175">Coiled coil</keyword>
<dbReference type="InterPro" id="IPR058625">
    <property type="entry name" value="MdtA-like_BSH"/>
</dbReference>
<dbReference type="GO" id="GO:0015562">
    <property type="term" value="F:efflux transmembrane transporter activity"/>
    <property type="evidence" value="ECO:0007669"/>
    <property type="project" value="TreeGrafter"/>
</dbReference>
<evidence type="ECO:0000256" key="2">
    <source>
        <dbReference type="SAM" id="Coils"/>
    </source>
</evidence>
<keyword evidence="3" id="KW-0472">Membrane</keyword>
<dbReference type="GO" id="GO:1990281">
    <property type="term" value="C:efflux pump complex"/>
    <property type="evidence" value="ECO:0007669"/>
    <property type="project" value="TreeGrafter"/>
</dbReference>
<dbReference type="EMBL" id="JAENIG010000001">
    <property type="protein sequence ID" value="MBK1853911.1"/>
    <property type="molecule type" value="Genomic_DNA"/>
</dbReference>
<dbReference type="Pfam" id="PF25917">
    <property type="entry name" value="BSH_RND"/>
    <property type="match status" value="1"/>
</dbReference>
<dbReference type="NCBIfam" id="TIGR01730">
    <property type="entry name" value="RND_mfp"/>
    <property type="match status" value="1"/>
</dbReference>
<dbReference type="Gene3D" id="2.40.30.170">
    <property type="match status" value="1"/>
</dbReference>